<evidence type="ECO:0000313" key="12">
    <source>
        <dbReference type="Proteomes" id="UP000799440"/>
    </source>
</evidence>
<evidence type="ECO:0000256" key="4">
    <source>
        <dbReference type="ARBA" id="ARBA00022679"/>
    </source>
</evidence>
<evidence type="ECO:0000256" key="5">
    <source>
        <dbReference type="ARBA" id="ARBA00022691"/>
    </source>
</evidence>
<gene>
    <name evidence="11" type="ORF">M011DRAFT_463186</name>
</gene>
<name>A0A6A6VPH8_9PLEO</name>
<feature type="region of interest" description="Disordered" evidence="9">
    <location>
        <begin position="350"/>
        <end position="412"/>
    </location>
</feature>
<sequence length="412" mass="45997">MESEERPAKIRKLGHGAEPSTSGVTDDTLASVQQGEKPESQHEEVVKNDVQGEEETVLENSQPENGDPAAPKLSKSAMKKLARHEKWESGREDRKAKRKEKMKAKRERVREERRQQAAQESADGTPVPAAPGRRVEKGTKVPITIIFDCDFEDLMHDSEMKSLGLQITRSYSDNRKAKFQTHLAVSSFGGKMKERFDGILAKQYTSWKDVRFFSEDFVEVAEKAKEWMSGPRGGAVAGALSEDAEVKDEEEGEIVYLSSESDVTLDRLKPNSTYIIGGLVDHNRYKGHCYKRAVDRGIKTAKLPIGEFLRMKDRKVLVTNHVLEIMLKWLEFGDWGKAFIEVLPKRKGGVLKSEAESAQEADEGEEAEEEEGEETEAKGAEEKAEGDRAKAGEEEEDKERANAGAEEGAKEG</sequence>
<dbReference type="InterPro" id="IPR038459">
    <property type="entry name" value="MT_TRM10-typ_sf"/>
</dbReference>
<keyword evidence="5" id="KW-0949">S-adenosyl-L-methionine</keyword>
<feature type="region of interest" description="Disordered" evidence="9">
    <location>
        <begin position="1"/>
        <end position="136"/>
    </location>
</feature>
<evidence type="ECO:0000256" key="9">
    <source>
        <dbReference type="SAM" id="MobiDB-lite"/>
    </source>
</evidence>
<evidence type="ECO:0000256" key="3">
    <source>
        <dbReference type="ARBA" id="ARBA00022603"/>
    </source>
</evidence>
<evidence type="ECO:0000256" key="1">
    <source>
        <dbReference type="ARBA" id="ARBA00012797"/>
    </source>
</evidence>
<feature type="compositionally biased region" description="Basic and acidic residues" evidence="9">
    <location>
        <begin position="375"/>
        <end position="392"/>
    </location>
</feature>
<feature type="compositionally biased region" description="Acidic residues" evidence="9">
    <location>
        <begin position="357"/>
        <end position="374"/>
    </location>
</feature>
<dbReference type="OrthoDB" id="278300at2759"/>
<accession>A0A6A6VPH8</accession>
<evidence type="ECO:0000256" key="7">
    <source>
        <dbReference type="ARBA" id="ARBA00032166"/>
    </source>
</evidence>
<feature type="compositionally biased region" description="Basic residues" evidence="9">
    <location>
        <begin position="96"/>
        <end position="107"/>
    </location>
</feature>
<organism evidence="11 12">
    <name type="scientific">Sporormia fimetaria CBS 119925</name>
    <dbReference type="NCBI Taxonomy" id="1340428"/>
    <lineage>
        <taxon>Eukaryota</taxon>
        <taxon>Fungi</taxon>
        <taxon>Dikarya</taxon>
        <taxon>Ascomycota</taxon>
        <taxon>Pezizomycotina</taxon>
        <taxon>Dothideomycetes</taxon>
        <taxon>Pleosporomycetidae</taxon>
        <taxon>Pleosporales</taxon>
        <taxon>Sporormiaceae</taxon>
        <taxon>Sporormia</taxon>
    </lineage>
</organism>
<feature type="domain" description="SAM-dependent MTase TRM10-type" evidence="10">
    <location>
        <begin position="131"/>
        <end position="350"/>
    </location>
</feature>
<dbReference type="GO" id="GO:0002939">
    <property type="term" value="P:tRNA N1-guanine methylation"/>
    <property type="evidence" value="ECO:0007669"/>
    <property type="project" value="TreeGrafter"/>
</dbReference>
<feature type="compositionally biased region" description="Basic and acidic residues" evidence="9">
    <location>
        <begin position="36"/>
        <end position="47"/>
    </location>
</feature>
<dbReference type="CDD" id="cd18089">
    <property type="entry name" value="SPOUT_Trm10-like"/>
    <property type="match status" value="1"/>
</dbReference>
<evidence type="ECO:0000313" key="11">
    <source>
        <dbReference type="EMBL" id="KAF2751674.1"/>
    </source>
</evidence>
<evidence type="ECO:0000256" key="6">
    <source>
        <dbReference type="ARBA" id="ARBA00031792"/>
    </source>
</evidence>
<proteinExistence type="predicted"/>
<dbReference type="Gene3D" id="3.40.1280.30">
    <property type="match status" value="1"/>
</dbReference>
<dbReference type="EC" id="2.1.1.221" evidence="1"/>
<dbReference type="EMBL" id="MU006561">
    <property type="protein sequence ID" value="KAF2751674.1"/>
    <property type="molecule type" value="Genomic_DNA"/>
</dbReference>
<dbReference type="GO" id="GO:0052905">
    <property type="term" value="F:tRNA (guanosine(9)-N1)-methyltransferase activity"/>
    <property type="evidence" value="ECO:0007669"/>
    <property type="project" value="UniProtKB-EC"/>
</dbReference>
<keyword evidence="4" id="KW-0808">Transferase</keyword>
<dbReference type="InterPro" id="IPR028564">
    <property type="entry name" value="MT_TRM10-typ"/>
</dbReference>
<feature type="compositionally biased region" description="Basic and acidic residues" evidence="9">
    <location>
        <begin position="84"/>
        <end position="95"/>
    </location>
</feature>
<dbReference type="Proteomes" id="UP000799440">
    <property type="component" value="Unassembled WGS sequence"/>
</dbReference>
<evidence type="ECO:0000256" key="2">
    <source>
        <dbReference type="ARBA" id="ARBA00020451"/>
    </source>
</evidence>
<dbReference type="InterPro" id="IPR007356">
    <property type="entry name" value="tRNA_m1G_MeTrfase_euk"/>
</dbReference>
<reference evidence="11" key="1">
    <citation type="journal article" date="2020" name="Stud. Mycol.">
        <title>101 Dothideomycetes genomes: a test case for predicting lifestyles and emergence of pathogens.</title>
        <authorList>
            <person name="Haridas S."/>
            <person name="Albert R."/>
            <person name="Binder M."/>
            <person name="Bloem J."/>
            <person name="Labutti K."/>
            <person name="Salamov A."/>
            <person name="Andreopoulos B."/>
            <person name="Baker S."/>
            <person name="Barry K."/>
            <person name="Bills G."/>
            <person name="Bluhm B."/>
            <person name="Cannon C."/>
            <person name="Castanera R."/>
            <person name="Culley D."/>
            <person name="Daum C."/>
            <person name="Ezra D."/>
            <person name="Gonzalez J."/>
            <person name="Henrissat B."/>
            <person name="Kuo A."/>
            <person name="Liang C."/>
            <person name="Lipzen A."/>
            <person name="Lutzoni F."/>
            <person name="Magnuson J."/>
            <person name="Mondo S."/>
            <person name="Nolan M."/>
            <person name="Ohm R."/>
            <person name="Pangilinan J."/>
            <person name="Park H.-J."/>
            <person name="Ramirez L."/>
            <person name="Alfaro M."/>
            <person name="Sun H."/>
            <person name="Tritt A."/>
            <person name="Yoshinaga Y."/>
            <person name="Zwiers L.-H."/>
            <person name="Turgeon B."/>
            <person name="Goodwin S."/>
            <person name="Spatafora J."/>
            <person name="Crous P."/>
            <person name="Grigoriev I."/>
        </authorList>
    </citation>
    <scope>NUCLEOTIDE SEQUENCE</scope>
    <source>
        <strain evidence="11">CBS 119925</strain>
    </source>
</reference>
<keyword evidence="12" id="KW-1185">Reference proteome</keyword>
<comment type="catalytic activity">
    <reaction evidence="8">
        <text>guanosine(9) in tRNA + S-adenosyl-L-methionine = N(1)-methylguanosine(9) in tRNA + S-adenosyl-L-homocysteine + H(+)</text>
        <dbReference type="Rhea" id="RHEA:43156"/>
        <dbReference type="Rhea" id="RHEA-COMP:10367"/>
        <dbReference type="Rhea" id="RHEA-COMP:10368"/>
        <dbReference type="ChEBI" id="CHEBI:15378"/>
        <dbReference type="ChEBI" id="CHEBI:57856"/>
        <dbReference type="ChEBI" id="CHEBI:59789"/>
        <dbReference type="ChEBI" id="CHEBI:73542"/>
        <dbReference type="ChEBI" id="CHEBI:74269"/>
        <dbReference type="EC" id="2.1.1.221"/>
    </reaction>
</comment>
<dbReference type="PANTHER" id="PTHR13563:SF13">
    <property type="entry name" value="TRNA METHYLTRANSFERASE 10 HOMOLOG A"/>
    <property type="match status" value="1"/>
</dbReference>
<dbReference type="GO" id="GO:0005634">
    <property type="term" value="C:nucleus"/>
    <property type="evidence" value="ECO:0007669"/>
    <property type="project" value="TreeGrafter"/>
</dbReference>
<dbReference type="GO" id="GO:0000049">
    <property type="term" value="F:tRNA binding"/>
    <property type="evidence" value="ECO:0007669"/>
    <property type="project" value="TreeGrafter"/>
</dbReference>
<dbReference type="PANTHER" id="PTHR13563">
    <property type="entry name" value="TRNA (GUANINE-9-) METHYLTRANSFERASE"/>
    <property type="match status" value="1"/>
</dbReference>
<feature type="compositionally biased region" description="Polar residues" evidence="9">
    <location>
        <begin position="19"/>
        <end position="34"/>
    </location>
</feature>
<keyword evidence="3" id="KW-0489">Methyltransferase</keyword>
<evidence type="ECO:0000259" key="10">
    <source>
        <dbReference type="PROSITE" id="PS51675"/>
    </source>
</evidence>
<protein>
    <recommendedName>
        <fullName evidence="2">tRNA (guanine(9)-N1)-methyltransferase</fullName>
        <ecNumber evidence="1">2.1.1.221</ecNumber>
    </recommendedName>
    <alternativeName>
        <fullName evidence="7">tRNA methyltransferase 10</fullName>
    </alternativeName>
    <alternativeName>
        <fullName evidence="6">tRNA(m1G9)-methyltransferase</fullName>
    </alternativeName>
</protein>
<evidence type="ECO:0000256" key="8">
    <source>
        <dbReference type="ARBA" id="ARBA00048434"/>
    </source>
</evidence>
<dbReference type="AlphaFoldDB" id="A0A6A6VPH8"/>
<dbReference type="PROSITE" id="PS51675">
    <property type="entry name" value="SAM_MT_TRM10"/>
    <property type="match status" value="1"/>
</dbReference>